<dbReference type="Proteomes" id="UP000229612">
    <property type="component" value="Unassembled WGS sequence"/>
</dbReference>
<name>A0A2H0UH04_9BACT</name>
<evidence type="ECO:0000256" key="2">
    <source>
        <dbReference type="SAM" id="Phobius"/>
    </source>
</evidence>
<keyword evidence="2" id="KW-0812">Transmembrane</keyword>
<evidence type="ECO:0000256" key="1">
    <source>
        <dbReference type="SAM" id="MobiDB-lite"/>
    </source>
</evidence>
<proteinExistence type="predicted"/>
<feature type="transmembrane region" description="Helical" evidence="2">
    <location>
        <begin position="7"/>
        <end position="26"/>
    </location>
</feature>
<sequence length="606" mass="62978">MTNSIKLTIYGVASIATLSLMVFVVLPQLPQMSGSSDSLSTSAEEASAWAGGSGGEGGCCGGGGDNSGPSGDNGGGSNDSPSPYIPPAPVPAVCNYLTTSQTSLPYGGGTVTLSWSTSNATSASINNGVGQVNINGSVNDVVVTSSITFTLTAVGAGGNASCAVTVTVSPPPPTPAAVCSYFDVSPNTVPYGGGNVTIAWQTSDATSVSINNGVGTVSANGSKTVFVSSDTTFQLTAIGTGGNDTHCVDSVTVNPPPTPAATCDSFTADRYNVPYNGGNVLLSWETTNASSVSIDNGVGNVSADGSKNVYVDSTTTYTLTAVGAGGNDTCTVTITKGAAQAPICDYLRVSDDEVEEGDDVTLSWETTNATSVSIDNGIGNVSADGSKTVEIDDDTTFTLTAVGTNGSDTCTVRVEIEEEEDKKTPRCELDISKDRVKRGEKVTLSWETTNVDEIVIKDDRGNTIFDTDDYSSSKRKKYYDGEIDVIINQSTEFRMKAEGEDGGSRTCKVDVDVDDIAVYEKRDQALVIALTQVPYTGFEAGAFLTFLFYAVLTLWALFIAYILVVKKGSVLGFSLYGATAGMSETDVENRKKVEALVAKYADQSWK</sequence>
<dbReference type="AlphaFoldDB" id="A0A2H0UH04"/>
<evidence type="ECO:0000313" key="3">
    <source>
        <dbReference type="EMBL" id="PIR85671.1"/>
    </source>
</evidence>
<keyword evidence="2" id="KW-0472">Membrane</keyword>
<feature type="transmembrane region" description="Helical" evidence="2">
    <location>
        <begin position="540"/>
        <end position="564"/>
    </location>
</feature>
<comment type="caution">
    <text evidence="3">The sequence shown here is derived from an EMBL/GenBank/DDBJ whole genome shotgun (WGS) entry which is preliminary data.</text>
</comment>
<feature type="region of interest" description="Disordered" evidence="1">
    <location>
        <begin position="57"/>
        <end position="84"/>
    </location>
</feature>
<feature type="compositionally biased region" description="Gly residues" evidence="1">
    <location>
        <begin position="57"/>
        <end position="77"/>
    </location>
</feature>
<gene>
    <name evidence="3" type="ORF">COU14_03075</name>
</gene>
<protein>
    <submittedName>
        <fullName evidence="3">Uncharacterized protein</fullName>
    </submittedName>
</protein>
<keyword evidence="2" id="KW-1133">Transmembrane helix</keyword>
<evidence type="ECO:0000313" key="4">
    <source>
        <dbReference type="Proteomes" id="UP000229612"/>
    </source>
</evidence>
<organism evidence="3 4">
    <name type="scientific">Candidatus Kaiserbacteria bacterium CG10_big_fil_rev_8_21_14_0_10_44_10</name>
    <dbReference type="NCBI Taxonomy" id="1974606"/>
    <lineage>
        <taxon>Bacteria</taxon>
        <taxon>Candidatus Kaiseribacteriota</taxon>
    </lineage>
</organism>
<dbReference type="EMBL" id="PFBG01000034">
    <property type="protein sequence ID" value="PIR85671.1"/>
    <property type="molecule type" value="Genomic_DNA"/>
</dbReference>
<accession>A0A2H0UH04</accession>
<reference evidence="4" key="1">
    <citation type="submission" date="2017-09" db="EMBL/GenBank/DDBJ databases">
        <title>Depth-based differentiation of microbial function through sediment-hosted aquifers and enrichment of novel symbionts in the deep terrestrial subsurface.</title>
        <authorList>
            <person name="Probst A.J."/>
            <person name="Ladd B."/>
            <person name="Jarett J.K."/>
            <person name="Geller-Mcgrath D.E."/>
            <person name="Sieber C.M.K."/>
            <person name="Emerson J.B."/>
            <person name="Anantharaman K."/>
            <person name="Thomas B.C."/>
            <person name="Malmstrom R."/>
            <person name="Stieglmeier M."/>
            <person name="Klingl A."/>
            <person name="Woyke T."/>
            <person name="Ryan C.M."/>
            <person name="Banfield J.F."/>
        </authorList>
    </citation>
    <scope>NUCLEOTIDE SEQUENCE [LARGE SCALE GENOMIC DNA]</scope>
</reference>